<dbReference type="InterPro" id="IPR016156">
    <property type="entry name" value="FAD/NAD-linked_Rdtase_dimer_sf"/>
</dbReference>
<dbReference type="GO" id="GO:0003955">
    <property type="term" value="F:NAD(P)H dehydrogenase (quinone) activity"/>
    <property type="evidence" value="ECO:0007669"/>
    <property type="project" value="TreeGrafter"/>
</dbReference>
<keyword evidence="6" id="KW-0520">NAD</keyword>
<dbReference type="Proteomes" id="UP000589520">
    <property type="component" value="Unassembled WGS sequence"/>
</dbReference>
<keyword evidence="3 6" id="KW-0274">FAD</keyword>
<feature type="binding site" evidence="6">
    <location>
        <position position="52"/>
    </location>
    <ligand>
        <name>FAD</name>
        <dbReference type="ChEBI" id="CHEBI:57692"/>
    </ligand>
</feature>
<dbReference type="PANTHER" id="PTHR43014">
    <property type="entry name" value="MERCURIC REDUCTASE"/>
    <property type="match status" value="1"/>
</dbReference>
<keyword evidence="6" id="KW-0547">Nucleotide-binding</keyword>
<evidence type="ECO:0000256" key="3">
    <source>
        <dbReference type="ARBA" id="ARBA00022827"/>
    </source>
</evidence>
<dbReference type="Gene3D" id="3.30.390.30">
    <property type="match status" value="1"/>
</dbReference>
<name>A0A7Y9PH76_9BACT</name>
<evidence type="ECO:0000313" key="10">
    <source>
        <dbReference type="EMBL" id="NYF79694.1"/>
    </source>
</evidence>
<organism evidence="10 11">
    <name type="scientific">Granulicella arctica</name>
    <dbReference type="NCBI Taxonomy" id="940613"/>
    <lineage>
        <taxon>Bacteria</taxon>
        <taxon>Pseudomonadati</taxon>
        <taxon>Acidobacteriota</taxon>
        <taxon>Terriglobia</taxon>
        <taxon>Terriglobales</taxon>
        <taxon>Acidobacteriaceae</taxon>
        <taxon>Granulicella</taxon>
    </lineage>
</organism>
<dbReference type="AlphaFoldDB" id="A0A7Y9PH76"/>
<gene>
    <name evidence="10" type="ORF">HDF17_002014</name>
</gene>
<dbReference type="InterPro" id="IPR023753">
    <property type="entry name" value="FAD/NAD-binding_dom"/>
</dbReference>
<dbReference type="SUPFAM" id="SSF51905">
    <property type="entry name" value="FAD/NAD(P)-binding domain"/>
    <property type="match status" value="1"/>
</dbReference>
<keyword evidence="11" id="KW-1185">Reference proteome</keyword>
<evidence type="ECO:0000256" key="1">
    <source>
        <dbReference type="ARBA" id="ARBA00007532"/>
    </source>
</evidence>
<evidence type="ECO:0000259" key="9">
    <source>
        <dbReference type="Pfam" id="PF07992"/>
    </source>
</evidence>
<evidence type="ECO:0000256" key="4">
    <source>
        <dbReference type="ARBA" id="ARBA00023002"/>
    </source>
</evidence>
<feature type="binding site" evidence="6">
    <location>
        <position position="272"/>
    </location>
    <ligand>
        <name>NAD(+)</name>
        <dbReference type="ChEBI" id="CHEBI:57540"/>
    </ligand>
</feature>
<protein>
    <submittedName>
        <fullName evidence="10">Pyruvate/2-oxoglutarate dehydrogenase complex dihydrolipoamide dehydrogenase (E3) component</fullName>
    </submittedName>
</protein>
<keyword evidence="4" id="KW-0560">Oxidoreductase</keyword>
<comment type="cofactor">
    <cofactor evidence="6">
        <name>FAD</name>
        <dbReference type="ChEBI" id="CHEBI:57692"/>
    </cofactor>
    <text evidence="6">Binds 1 FAD per subunit.</text>
</comment>
<feature type="domain" description="Pyridine nucleotide-disulphide oxidoreductase dimerisation" evidence="8">
    <location>
        <begin position="348"/>
        <end position="455"/>
    </location>
</feature>
<dbReference type="InterPro" id="IPR001100">
    <property type="entry name" value="Pyr_nuc-diS_OxRdtase"/>
</dbReference>
<comment type="caution">
    <text evidence="10">The sequence shown here is derived from an EMBL/GenBank/DDBJ whole genome shotgun (WGS) entry which is preliminary data.</text>
</comment>
<dbReference type="PIRSF" id="PIRSF000350">
    <property type="entry name" value="Mercury_reductase_MerA"/>
    <property type="match status" value="1"/>
</dbReference>
<dbReference type="InterPro" id="IPR004099">
    <property type="entry name" value="Pyr_nucl-diS_OxRdtase_dimer"/>
</dbReference>
<dbReference type="EMBL" id="JACCCW010000002">
    <property type="protein sequence ID" value="NYF79694.1"/>
    <property type="molecule type" value="Genomic_DNA"/>
</dbReference>
<evidence type="ECO:0000256" key="6">
    <source>
        <dbReference type="PIRSR" id="PIRSR000350-3"/>
    </source>
</evidence>
<accession>A0A7Y9PH76</accession>
<sequence length="464" mass="50303">MDVERFDAIVIGSGQGGNPLAAAMAEHGWKTVVVERRFVGGTCVNVGCTPTKTMVASARVAYLARRAADFGVENRGVRVDMAAVRARKDAVVEKWRAGSYKRLTETKNLSLMEGEAAFVGSHEIEVTLNAGGTRRLTAERIFIDTGVRTAVPAIEGIDSVEYLNNETVMELGAIPEHLIVLGGGYIALEFAQMFRRFGSAVTVVQKGDRLAEHEDEDVSLEISQILREDGVEVVVSAETLRVERTSAGVRLTVKTMIGEWPVEGSHLLVAVGRVPNTEALGLERAGVEVDERGFVKVDEWLETTVGGVYGIGDVKGGPEFTHISYDDYRVLKANLLEGKKRSTKGRPVPYTMFMDPELGRIGMTEAEARATGKKIKVAKMPMAWVARAYESGETRGFMKAVVDAETDLILGAACLGVNGGEVATQIQIAMMGGVTASELRDGIWSHPTFAEALNNLFSKYEDEE</sequence>
<dbReference type="Pfam" id="PF07992">
    <property type="entry name" value="Pyr_redox_2"/>
    <property type="match status" value="1"/>
</dbReference>
<dbReference type="InterPro" id="IPR036188">
    <property type="entry name" value="FAD/NAD-bd_sf"/>
</dbReference>
<keyword evidence="10" id="KW-0670">Pyruvate</keyword>
<dbReference type="SUPFAM" id="SSF55424">
    <property type="entry name" value="FAD/NAD-linked reductases, dimerisation (C-terminal) domain"/>
    <property type="match status" value="1"/>
</dbReference>
<evidence type="ECO:0000256" key="5">
    <source>
        <dbReference type="PIRSR" id="PIRSR000350-2"/>
    </source>
</evidence>
<dbReference type="GO" id="GO:0050660">
    <property type="term" value="F:flavin adenine dinucleotide binding"/>
    <property type="evidence" value="ECO:0007669"/>
    <property type="project" value="TreeGrafter"/>
</dbReference>
<dbReference type="PANTHER" id="PTHR43014:SF2">
    <property type="entry name" value="MERCURIC REDUCTASE"/>
    <property type="match status" value="1"/>
</dbReference>
<evidence type="ECO:0000313" key="11">
    <source>
        <dbReference type="Proteomes" id="UP000589520"/>
    </source>
</evidence>
<feature type="active site" description="Proton acceptor" evidence="5">
    <location>
        <position position="446"/>
    </location>
</feature>
<comment type="similarity">
    <text evidence="1">Belongs to the class-I pyridine nucleotide-disulfide oxidoreductase family.</text>
</comment>
<evidence type="ECO:0000256" key="2">
    <source>
        <dbReference type="ARBA" id="ARBA00022630"/>
    </source>
</evidence>
<dbReference type="FunFam" id="3.30.390.30:FF:000001">
    <property type="entry name" value="Dihydrolipoyl dehydrogenase"/>
    <property type="match status" value="1"/>
</dbReference>
<proteinExistence type="inferred from homology"/>
<keyword evidence="2" id="KW-0285">Flavoprotein</keyword>
<dbReference type="RefSeq" id="WP_179490532.1">
    <property type="nucleotide sequence ID" value="NZ_JACCCW010000002.1"/>
</dbReference>
<dbReference type="Pfam" id="PF02852">
    <property type="entry name" value="Pyr_redox_dim"/>
    <property type="match status" value="1"/>
</dbReference>
<feature type="domain" description="FAD/NAD(P)-binding" evidence="9">
    <location>
        <begin position="7"/>
        <end position="325"/>
    </location>
</feature>
<evidence type="ECO:0000256" key="7">
    <source>
        <dbReference type="PIRSR" id="PIRSR000350-4"/>
    </source>
</evidence>
<dbReference type="Gene3D" id="3.50.50.60">
    <property type="entry name" value="FAD/NAD(P)-binding domain"/>
    <property type="match status" value="2"/>
</dbReference>
<feature type="binding site" evidence="6">
    <location>
        <begin position="182"/>
        <end position="189"/>
    </location>
    <ligand>
        <name>NAD(+)</name>
        <dbReference type="ChEBI" id="CHEBI:57540"/>
    </ligand>
</feature>
<evidence type="ECO:0000259" key="8">
    <source>
        <dbReference type="Pfam" id="PF02852"/>
    </source>
</evidence>
<dbReference type="PRINTS" id="PR00411">
    <property type="entry name" value="PNDRDTASEI"/>
</dbReference>
<reference evidence="10 11" key="1">
    <citation type="submission" date="2020-07" db="EMBL/GenBank/DDBJ databases">
        <title>Genomic Encyclopedia of Type Strains, Phase IV (KMG-V): Genome sequencing to study the core and pangenomes of soil and plant-associated prokaryotes.</title>
        <authorList>
            <person name="Whitman W."/>
        </authorList>
    </citation>
    <scope>NUCLEOTIDE SEQUENCE [LARGE SCALE GENOMIC DNA]</scope>
    <source>
        <strain evidence="10 11">X4EP2</strain>
    </source>
</reference>
<feature type="disulfide bond" description="Redox-active" evidence="7">
    <location>
        <begin position="43"/>
        <end position="48"/>
    </location>
</feature>
<feature type="binding site" evidence="6">
    <location>
        <position position="313"/>
    </location>
    <ligand>
        <name>FAD</name>
        <dbReference type="ChEBI" id="CHEBI:57692"/>
    </ligand>
</feature>
<dbReference type="PRINTS" id="PR00368">
    <property type="entry name" value="FADPNR"/>
</dbReference>